<reference evidence="5" key="1">
    <citation type="journal article" date="2019" name="Int. J. Syst. Evol. Microbiol.">
        <title>The Global Catalogue of Microorganisms (GCM) 10K type strain sequencing project: providing services to taxonomists for standard genome sequencing and annotation.</title>
        <authorList>
            <consortium name="The Broad Institute Genomics Platform"/>
            <consortium name="The Broad Institute Genome Sequencing Center for Infectious Disease"/>
            <person name="Wu L."/>
            <person name="Ma J."/>
        </authorList>
    </citation>
    <scope>NUCLEOTIDE SEQUENCE [LARGE SCALE GENOMIC DNA]</scope>
    <source>
        <strain evidence="5">JCM 3175</strain>
    </source>
</reference>
<dbReference type="InterPro" id="IPR002656">
    <property type="entry name" value="Acyl_transf_3_dom"/>
</dbReference>
<protein>
    <submittedName>
        <fullName evidence="4">Acyltransferase</fullName>
    </submittedName>
</protein>
<feature type="domain" description="Acyltransferase 3" evidence="3">
    <location>
        <begin position="3"/>
        <end position="316"/>
    </location>
</feature>
<feature type="transmembrane region" description="Helical" evidence="2">
    <location>
        <begin position="25"/>
        <end position="48"/>
    </location>
</feature>
<feature type="transmembrane region" description="Helical" evidence="2">
    <location>
        <begin position="296"/>
        <end position="317"/>
    </location>
</feature>
<sequence>MRNRYLDLLRSLAIVRVVVYHVTGWATLTLIFPAMSVMFALAGSLLAASLDRSGPTAVLRRLRRLLPSLWVLAAVFVPAMLLTGLPLTPKVLLWLFPVSDPPANGWGALALSVIWYLRDYLWFVLASPLALWLFRRAPLPTLLAPYALLGAIEFGVLPDAPTVLREFGLYFGAWLLGFAHHDGRLRRLGARVLMPAALVLGAAGLAWIRTHPGPRGYDLNDIHLGNALWSAAFILVAIGCAPARAAHVDRAALPGRVVTLLNRRALTIYLWHMPFVVALTPLVDVVGWSHRDPVGLAIRVVLVFALVGLVTVLVGWVEDVAARRGPELLPGGRPRTVAARAAAAPASPAGAGAAGGPDRIGREPVGAGAGSARPAGAAGRLPAPRRPAGSTRPGGPAGNGVEQVATVELSAERP</sequence>
<dbReference type="Pfam" id="PF01757">
    <property type="entry name" value="Acyl_transf_3"/>
    <property type="match status" value="1"/>
</dbReference>
<evidence type="ECO:0000259" key="3">
    <source>
        <dbReference type="Pfam" id="PF01757"/>
    </source>
</evidence>
<name>A0ABP8SWE4_9ACTN</name>
<keyword evidence="4" id="KW-0012">Acyltransferase</keyword>
<dbReference type="GO" id="GO:0016746">
    <property type="term" value="F:acyltransferase activity"/>
    <property type="evidence" value="ECO:0007669"/>
    <property type="project" value="UniProtKB-KW"/>
</dbReference>
<keyword evidence="2" id="KW-0472">Membrane</keyword>
<keyword evidence="2" id="KW-0812">Transmembrane</keyword>
<evidence type="ECO:0000256" key="2">
    <source>
        <dbReference type="SAM" id="Phobius"/>
    </source>
</evidence>
<feature type="transmembrane region" description="Helical" evidence="2">
    <location>
        <begin position="268"/>
        <end position="290"/>
    </location>
</feature>
<keyword evidence="2" id="KW-1133">Transmembrane helix</keyword>
<proteinExistence type="predicted"/>
<feature type="compositionally biased region" description="Low complexity" evidence="1">
    <location>
        <begin position="370"/>
        <end position="389"/>
    </location>
</feature>
<dbReference type="RefSeq" id="WP_346123353.1">
    <property type="nucleotide sequence ID" value="NZ_BAABGU010000033.1"/>
</dbReference>
<dbReference type="EMBL" id="BAABGU010000033">
    <property type="protein sequence ID" value="GAA4577019.1"/>
    <property type="molecule type" value="Genomic_DNA"/>
</dbReference>
<feature type="transmembrane region" description="Helical" evidence="2">
    <location>
        <begin position="69"/>
        <end position="88"/>
    </location>
</feature>
<evidence type="ECO:0000313" key="5">
    <source>
        <dbReference type="Proteomes" id="UP001500307"/>
    </source>
</evidence>
<dbReference type="Proteomes" id="UP001500307">
    <property type="component" value="Unassembled WGS sequence"/>
</dbReference>
<accession>A0ABP8SWE4</accession>
<feature type="transmembrane region" description="Helical" evidence="2">
    <location>
        <begin position="228"/>
        <end position="247"/>
    </location>
</feature>
<organism evidence="4 5">
    <name type="scientific">Micromonospora coerulea</name>
    <dbReference type="NCBI Taxonomy" id="47856"/>
    <lineage>
        <taxon>Bacteria</taxon>
        <taxon>Bacillati</taxon>
        <taxon>Actinomycetota</taxon>
        <taxon>Actinomycetes</taxon>
        <taxon>Micromonosporales</taxon>
        <taxon>Micromonosporaceae</taxon>
        <taxon>Micromonospora</taxon>
    </lineage>
</organism>
<evidence type="ECO:0000256" key="1">
    <source>
        <dbReference type="SAM" id="MobiDB-lite"/>
    </source>
</evidence>
<feature type="compositionally biased region" description="Low complexity" evidence="1">
    <location>
        <begin position="339"/>
        <end position="351"/>
    </location>
</feature>
<feature type="transmembrane region" description="Helical" evidence="2">
    <location>
        <begin position="108"/>
        <end position="132"/>
    </location>
</feature>
<feature type="transmembrane region" description="Helical" evidence="2">
    <location>
        <begin position="188"/>
        <end position="208"/>
    </location>
</feature>
<feature type="region of interest" description="Disordered" evidence="1">
    <location>
        <begin position="339"/>
        <end position="414"/>
    </location>
</feature>
<gene>
    <name evidence="4" type="ORF">GCM10023176_49730</name>
</gene>
<keyword evidence="5" id="KW-1185">Reference proteome</keyword>
<keyword evidence="4" id="KW-0808">Transferase</keyword>
<comment type="caution">
    <text evidence="4">The sequence shown here is derived from an EMBL/GenBank/DDBJ whole genome shotgun (WGS) entry which is preliminary data.</text>
</comment>
<evidence type="ECO:0000313" key="4">
    <source>
        <dbReference type="EMBL" id="GAA4577019.1"/>
    </source>
</evidence>